<evidence type="ECO:0000313" key="2">
    <source>
        <dbReference type="Proteomes" id="UP000798662"/>
    </source>
</evidence>
<dbReference type="EMBL" id="CM020618">
    <property type="protein sequence ID" value="KAK1861818.1"/>
    <property type="molecule type" value="Genomic_DNA"/>
</dbReference>
<keyword evidence="2" id="KW-1185">Reference proteome</keyword>
<name>A0ACC3BVB2_PYRYE</name>
<proteinExistence type="predicted"/>
<organism evidence="1 2">
    <name type="scientific">Pyropia yezoensis</name>
    <name type="common">Susabi-nori</name>
    <name type="synonym">Porphyra yezoensis</name>
    <dbReference type="NCBI Taxonomy" id="2788"/>
    <lineage>
        <taxon>Eukaryota</taxon>
        <taxon>Rhodophyta</taxon>
        <taxon>Bangiophyceae</taxon>
        <taxon>Bangiales</taxon>
        <taxon>Bangiaceae</taxon>
        <taxon>Pyropia</taxon>
    </lineage>
</organism>
<dbReference type="Proteomes" id="UP000798662">
    <property type="component" value="Chromosome 1"/>
</dbReference>
<evidence type="ECO:0000313" key="1">
    <source>
        <dbReference type="EMBL" id="KAK1861818.1"/>
    </source>
</evidence>
<comment type="caution">
    <text evidence="1">The sequence shown here is derived from an EMBL/GenBank/DDBJ whole genome shotgun (WGS) entry which is preliminary data.</text>
</comment>
<gene>
    <name evidence="1" type="ORF">I4F81_004398</name>
</gene>
<protein>
    <submittedName>
        <fullName evidence="1">Uncharacterized protein</fullName>
    </submittedName>
</protein>
<sequence>MPRRRRSLTAVLAATVTAPLAVTAALSLCRGTTADGTAAYTRRRGGASVAGGAPAPQVWCIRPPVDRAINVHRSCVAARGLPSGSPFLVDASAAAPSFDRAVGYESERRYRRGGLHPVRPGDVLDGGRYRVVAKLGWGSFSTVWRAVDTTVARGVDDAAASGWRRPPREVAIKIWAADRRGMALDEAHYAQLLTNAAEEEAVAAAEHNHSHRGGAWNRGVDGGVPPPLPPLMRQLSTFTTVGPHGRHHCAVFELLGTSLRVALYAYLNTPSGLRSGRGAPLGVVQTVSRDLLRALAVAHRHWLVHTDLKIANLALRLPPAAGGRGGSATPASTAAAATANSCVALRHAQARFDNATAAAVAAAAAAGPGAVAAAATTAADAANAVPADVVAALAAATFFTPDGTCHAMDAVVTIDWGNTEELDDDGRLDRKYVIQTREYRAPEVIAGVPGSAATDLWSVGCIVWDVAVGDFLFSPHGTDEGDTTEEDIEHLALMRDVVGSPAVDFPPGFKMGSRSGARLWAPDGRLVGVPRHRHVTLGRLLQAQSNLPAAPRRLLADFLGRMLALDPAARDSAEALLAHPFLAVAWDEREVATPVPLPRVPDDEGDDVAEDHVEVEVEVPMVTPHHPPGMAVHVPAPLGASVAGAAPLPFPLPLVGAVAVSPVDNY</sequence>
<accession>A0ACC3BVB2</accession>
<reference evidence="1" key="1">
    <citation type="submission" date="2019-11" db="EMBL/GenBank/DDBJ databases">
        <title>Nori genome reveals adaptations in red seaweeds to the harsh intertidal environment.</title>
        <authorList>
            <person name="Wang D."/>
            <person name="Mao Y."/>
        </authorList>
    </citation>
    <scope>NUCLEOTIDE SEQUENCE</scope>
    <source>
        <tissue evidence="1">Gametophyte</tissue>
    </source>
</reference>